<comment type="caution">
    <text evidence="1">The sequence shown here is derived from an EMBL/GenBank/DDBJ whole genome shotgun (WGS) entry which is preliminary data.</text>
</comment>
<accession>A0ACA9TN91</accession>
<sequence>MVFSWPFTPLNSFNYVDATGARGWILQEFVLSPRVLHFVQTPGGIGHQMIWECNHHSVQEDGTHLVPDFHNDLARTKSLLGRHHAANATVPLSMVTTYTWLDLAEAYSCRELTYESDKLVAFSGLVAEIHRLSGYRYAAGLWEEELRLQLLWVPWTPGKRTGQYIAPTWSWLSFNGAVDCTHIKRKAGGIKTSFAVRHLDTHVSVSGSSPFGTVESATVVLSGFLKPAVFDPRRNAADRYYLFYDNEDTPSQDIDVDIQRTIHLLEEIKHTPNAESSDPFSPRSFLHKLISDAKEFLHNVDLSNMTLLLCNALTESVEANAFLLKRMRLCYLQAREPSLHLDEDDYMGDPELDHESRPLASFLQSVRRFKRFQILLDTASAAIHRQDEDTLQEPDYQDGSEYEFDLRRPDPCFDQHRMLIELQNSKAGDHDKCHVPVSASAMEREGVIRRLDPEEKPGFLEDFYPGRADIPGKIRFDMDELPKHRRIWFMQVLASCPTLASGNAHRVALLCFQRGT</sequence>
<dbReference type="EMBL" id="CADEHS020000006">
    <property type="protein sequence ID" value="CAG9942284.1"/>
    <property type="molecule type" value="Genomic_DNA"/>
</dbReference>
<protein>
    <submittedName>
        <fullName evidence="1">Uncharacterized protein</fullName>
    </submittedName>
</protein>
<gene>
    <name evidence="1" type="ORF">CRV2_00009216</name>
</gene>
<dbReference type="Proteomes" id="UP000836387">
    <property type="component" value="Unassembled WGS sequence"/>
</dbReference>
<proteinExistence type="predicted"/>
<name>A0ACA9TN91_BIOOC</name>
<reference evidence="1" key="2">
    <citation type="submission" date="2021-10" db="EMBL/GenBank/DDBJ databases">
        <authorList>
            <person name="Piombo E."/>
        </authorList>
    </citation>
    <scope>NUCLEOTIDE SEQUENCE</scope>
</reference>
<evidence type="ECO:0000313" key="2">
    <source>
        <dbReference type="Proteomes" id="UP000836387"/>
    </source>
</evidence>
<reference evidence="1" key="1">
    <citation type="submission" date="2020-04" db="EMBL/GenBank/DDBJ databases">
        <authorList>
            <person name="Broberg M."/>
        </authorList>
    </citation>
    <scope>NUCLEOTIDE SEQUENCE</scope>
</reference>
<keyword evidence="2" id="KW-1185">Reference proteome</keyword>
<evidence type="ECO:0000313" key="1">
    <source>
        <dbReference type="EMBL" id="CAG9942284.1"/>
    </source>
</evidence>
<organism evidence="1 2">
    <name type="scientific">Clonostachys rosea f. rosea IK726</name>
    <dbReference type="NCBI Taxonomy" id="1349383"/>
    <lineage>
        <taxon>Eukaryota</taxon>
        <taxon>Fungi</taxon>
        <taxon>Dikarya</taxon>
        <taxon>Ascomycota</taxon>
        <taxon>Pezizomycotina</taxon>
        <taxon>Sordariomycetes</taxon>
        <taxon>Hypocreomycetidae</taxon>
        <taxon>Hypocreales</taxon>
        <taxon>Bionectriaceae</taxon>
        <taxon>Clonostachys</taxon>
    </lineage>
</organism>